<keyword evidence="3" id="KW-1185">Reference proteome</keyword>
<evidence type="ECO:0000313" key="2">
    <source>
        <dbReference type="EMBL" id="KAG8465981.1"/>
    </source>
</evidence>
<dbReference type="Gene3D" id="3.30.1330.80">
    <property type="entry name" value="Hypothetical protein, similar to alpha- acetolactate decarboxylase, domain 2"/>
    <property type="match status" value="1"/>
</dbReference>
<dbReference type="CDD" id="cd11378">
    <property type="entry name" value="DUF296"/>
    <property type="match status" value="1"/>
</dbReference>
<name>A0A8J6CCD4_DIALT</name>
<dbReference type="PANTHER" id="PTHR34988:SF1">
    <property type="entry name" value="DNA-BINDING PROTEIN"/>
    <property type="match status" value="1"/>
</dbReference>
<evidence type="ECO:0000259" key="1">
    <source>
        <dbReference type="PROSITE" id="PS51742"/>
    </source>
</evidence>
<dbReference type="Proteomes" id="UP000751190">
    <property type="component" value="Unassembled WGS sequence"/>
</dbReference>
<proteinExistence type="predicted"/>
<dbReference type="OMA" id="TEINGHF"/>
<dbReference type="SUPFAM" id="SSF117856">
    <property type="entry name" value="AF0104/ALDC/Ptd012-like"/>
    <property type="match status" value="1"/>
</dbReference>
<dbReference type="Pfam" id="PF03479">
    <property type="entry name" value="PCC"/>
    <property type="match status" value="1"/>
</dbReference>
<protein>
    <recommendedName>
        <fullName evidence="1">PPC domain-containing protein</fullName>
    </recommendedName>
</protein>
<reference evidence="2" key="1">
    <citation type="submission" date="2021-05" db="EMBL/GenBank/DDBJ databases">
        <title>The genome of the haptophyte Pavlova lutheri (Diacronema luteri, Pavlovales) - a model for lipid biosynthesis in eukaryotic algae.</title>
        <authorList>
            <person name="Hulatt C.J."/>
            <person name="Posewitz M.C."/>
        </authorList>
    </citation>
    <scope>NUCLEOTIDE SEQUENCE</scope>
    <source>
        <strain evidence="2">NIVA-4/92</strain>
    </source>
</reference>
<feature type="domain" description="PPC" evidence="1">
    <location>
        <begin position="21"/>
        <end position="152"/>
    </location>
</feature>
<dbReference type="EMBL" id="JAGTXO010000009">
    <property type="protein sequence ID" value="KAG8465981.1"/>
    <property type="molecule type" value="Genomic_DNA"/>
</dbReference>
<sequence length="161" mass="17196">MTVSRAAVGPAARSGLSSAVASTISAHALRLCPGDDLVRSLRAFAAERGLRAACVLTCVGSTSRTTLRPAGRSEPRVLEGNYEITSLVGTFSADAHHLHLAVADEACNVLGGHALEGCTVRTTAEVIIGELEQLRFDRRDDSRTGFRELFISERAGLEEYR</sequence>
<gene>
    <name evidence="2" type="ORF">KFE25_005551</name>
</gene>
<accession>A0A8J6CCD4</accession>
<evidence type="ECO:0000313" key="3">
    <source>
        <dbReference type="Proteomes" id="UP000751190"/>
    </source>
</evidence>
<dbReference type="PANTHER" id="PTHR34988">
    <property type="entry name" value="PROTEIN, PUTATIVE-RELATED"/>
    <property type="match status" value="1"/>
</dbReference>
<dbReference type="OrthoDB" id="2156856at2759"/>
<dbReference type="AlphaFoldDB" id="A0A8J6CCD4"/>
<dbReference type="PROSITE" id="PS51742">
    <property type="entry name" value="PPC"/>
    <property type="match status" value="1"/>
</dbReference>
<organism evidence="2 3">
    <name type="scientific">Diacronema lutheri</name>
    <name type="common">Unicellular marine alga</name>
    <name type="synonym">Monochrysis lutheri</name>
    <dbReference type="NCBI Taxonomy" id="2081491"/>
    <lineage>
        <taxon>Eukaryota</taxon>
        <taxon>Haptista</taxon>
        <taxon>Haptophyta</taxon>
        <taxon>Pavlovophyceae</taxon>
        <taxon>Pavlovales</taxon>
        <taxon>Pavlovaceae</taxon>
        <taxon>Diacronema</taxon>
    </lineage>
</organism>
<comment type="caution">
    <text evidence="2">The sequence shown here is derived from an EMBL/GenBank/DDBJ whole genome shotgun (WGS) entry which is preliminary data.</text>
</comment>
<dbReference type="InterPro" id="IPR005175">
    <property type="entry name" value="PPC_dom"/>
</dbReference>